<dbReference type="PANTHER" id="PTHR33657">
    <property type="entry name" value="DOMAIN PROTEIN, PUTATIVE (AFU_ORTHOLOGUE AFUA_5G00600)-RELATED"/>
    <property type="match status" value="1"/>
</dbReference>
<evidence type="ECO:0000256" key="1">
    <source>
        <dbReference type="ARBA" id="ARBA00004613"/>
    </source>
</evidence>
<dbReference type="EMBL" id="KI691430">
    <property type="protein sequence ID" value="ETM53197.1"/>
    <property type="molecule type" value="Genomic_DNA"/>
</dbReference>
<keyword evidence="4" id="KW-0843">Virulence</keyword>
<comment type="subcellular location">
    <subcellularLocation>
        <location evidence="1">Secreted</location>
    </subcellularLocation>
</comment>
<dbReference type="GO" id="GO:0005576">
    <property type="term" value="C:extracellular region"/>
    <property type="evidence" value="ECO:0007669"/>
    <property type="project" value="UniProtKB-SubCell"/>
</dbReference>
<dbReference type="AlphaFoldDB" id="W2NWS6"/>
<accession>W2NWS6</accession>
<dbReference type="InterPro" id="IPR008701">
    <property type="entry name" value="NPP1"/>
</dbReference>
<keyword evidence="5" id="KW-0732">Signal</keyword>
<evidence type="ECO:0000313" key="6">
    <source>
        <dbReference type="EMBL" id="ETM53197.1"/>
    </source>
</evidence>
<protein>
    <recommendedName>
        <fullName evidence="7">Necrosis inducing protein NPP1</fullName>
    </recommendedName>
</protein>
<evidence type="ECO:0000256" key="3">
    <source>
        <dbReference type="ARBA" id="ARBA00022525"/>
    </source>
</evidence>
<comment type="similarity">
    <text evidence="2">Belongs to the Necrosis inducing protein (NPP1) family.</text>
</comment>
<sequence>MNLQIIIATLFATVVTCGTATVDHGKIEPFPQPEPVTISENAAIKFKPQLFVSASVCASFLAVNAAGETTDGLKGSNRNDACKSLAIMYAWYFPKGFWTGFASRRHDWKSIVVWIDNPALETPKIIAVSMSTSDTTYNHPMASDYIGTNTSFRVRYQLGLGSPNMTFTHLDGDYQPLIMWEQLTDAARVALNESFKFEDAEMPFNDEYFEKRLEKARPL</sequence>
<proteinExistence type="inferred from homology"/>
<feature type="signal peptide" evidence="5">
    <location>
        <begin position="1"/>
        <end position="20"/>
    </location>
</feature>
<dbReference type="PIRSF" id="PIRSF029958">
    <property type="entry name" value="Necrosis-inducing_protein"/>
    <property type="match status" value="1"/>
</dbReference>
<dbReference type="PANTHER" id="PTHR33657:SF8">
    <property type="entry name" value="DOMAIN PROTEIN, PUTATIVE (AFU_ORTHOLOGUE AFUA_5G00600)-RELATED"/>
    <property type="match status" value="1"/>
</dbReference>
<feature type="chain" id="PRO_5004821217" description="Necrosis inducing protein NPP1" evidence="5">
    <location>
        <begin position="21"/>
        <end position="219"/>
    </location>
</feature>
<reference evidence="6" key="1">
    <citation type="submission" date="2013-11" db="EMBL/GenBank/DDBJ databases">
        <title>The Genome Sequence of Phytophthora parasitica IAC_01/95.</title>
        <authorList>
            <consortium name="The Broad Institute Genomics Platform"/>
            <person name="Russ C."/>
            <person name="Tyler B."/>
            <person name="Panabieres F."/>
            <person name="Shan W."/>
            <person name="Tripathy S."/>
            <person name="Grunwald N."/>
            <person name="Machado M."/>
            <person name="Johnson C.S."/>
            <person name="Arredondo F."/>
            <person name="Hong C."/>
            <person name="Coffey M."/>
            <person name="Young S.K."/>
            <person name="Zeng Q."/>
            <person name="Gargeya S."/>
            <person name="Fitzgerald M."/>
            <person name="Abouelleil A."/>
            <person name="Alvarado L."/>
            <person name="Chapman S.B."/>
            <person name="Gainer-Dewar J."/>
            <person name="Goldberg J."/>
            <person name="Griggs A."/>
            <person name="Gujja S."/>
            <person name="Hansen M."/>
            <person name="Howarth C."/>
            <person name="Imamovic A."/>
            <person name="Ireland A."/>
            <person name="Larimer J."/>
            <person name="McCowan C."/>
            <person name="Murphy C."/>
            <person name="Pearson M."/>
            <person name="Poon T.W."/>
            <person name="Priest M."/>
            <person name="Roberts A."/>
            <person name="Saif S."/>
            <person name="Shea T."/>
            <person name="Sykes S."/>
            <person name="Wortman J."/>
            <person name="Nusbaum C."/>
            <person name="Birren B."/>
        </authorList>
    </citation>
    <scope>NUCLEOTIDE SEQUENCE [LARGE SCALE GENOMIC DNA]</scope>
    <source>
        <strain evidence="6">IAC_01/95</strain>
    </source>
</reference>
<evidence type="ECO:0000256" key="2">
    <source>
        <dbReference type="ARBA" id="ARBA00009520"/>
    </source>
</evidence>
<dbReference type="VEuPathDB" id="FungiDB:PPTG_11472"/>
<organism evidence="6">
    <name type="scientific">Phytophthora nicotianae</name>
    <name type="common">Potato buckeye rot agent</name>
    <name type="synonym">Phytophthora parasitica</name>
    <dbReference type="NCBI Taxonomy" id="4792"/>
    <lineage>
        <taxon>Eukaryota</taxon>
        <taxon>Sar</taxon>
        <taxon>Stramenopiles</taxon>
        <taxon>Oomycota</taxon>
        <taxon>Peronosporomycetes</taxon>
        <taxon>Peronosporales</taxon>
        <taxon>Peronosporaceae</taxon>
        <taxon>Phytophthora</taxon>
    </lineage>
</organism>
<dbReference type="Proteomes" id="UP000054532">
    <property type="component" value="Unassembled WGS sequence"/>
</dbReference>
<dbReference type="Pfam" id="PF05630">
    <property type="entry name" value="NPP1"/>
    <property type="match status" value="1"/>
</dbReference>
<keyword evidence="3" id="KW-0964">Secreted</keyword>
<evidence type="ECO:0008006" key="7">
    <source>
        <dbReference type="Google" id="ProtNLM"/>
    </source>
</evidence>
<evidence type="ECO:0000256" key="4">
    <source>
        <dbReference type="ARBA" id="ARBA00023026"/>
    </source>
</evidence>
<gene>
    <name evidence="6" type="ORF">L914_03313</name>
</gene>
<evidence type="ECO:0000256" key="5">
    <source>
        <dbReference type="SAM" id="SignalP"/>
    </source>
</evidence>
<name>W2NWS6_PHYNI</name>